<gene>
    <name evidence="1" type="ORF">NCTC10786_01230</name>
</gene>
<proteinExistence type="predicted"/>
<reference evidence="1 2" key="1">
    <citation type="submission" date="2018-06" db="EMBL/GenBank/DDBJ databases">
        <authorList>
            <consortium name="Pathogen Informatics"/>
            <person name="Doyle S."/>
        </authorList>
    </citation>
    <scope>NUCLEOTIDE SEQUENCE [LARGE SCALE GENOMIC DNA]</scope>
    <source>
        <strain evidence="1 2">NCTC10786</strain>
    </source>
</reference>
<dbReference type="AlphaFoldDB" id="A0A2X2VA84"/>
<dbReference type="Proteomes" id="UP000251584">
    <property type="component" value="Unassembled WGS sequence"/>
</dbReference>
<accession>A0A2X2VA84</accession>
<protein>
    <submittedName>
        <fullName evidence="1">Uncharacterized protein</fullName>
    </submittedName>
</protein>
<sequence length="141" mass="15759">MVRCKSAALPHWTLRQRIVRNDWSKVILRVMVDAAKEAGVMFNENLEVDELKIPADLSLFLERAISMGKSARLRRPTIGFTKQDIEIIAKTYIHCSANWNAVAVSKTGKPQGGASASETIGFVNRPDAGWLRTIYNMDGKQ</sequence>
<dbReference type="EMBL" id="UAVY01000002">
    <property type="protein sequence ID" value="SQB25548.1"/>
    <property type="molecule type" value="Genomic_DNA"/>
</dbReference>
<organism evidence="1 2">
    <name type="scientific">Citrobacter koseri</name>
    <name type="common">Citrobacter diversus</name>
    <dbReference type="NCBI Taxonomy" id="545"/>
    <lineage>
        <taxon>Bacteria</taxon>
        <taxon>Pseudomonadati</taxon>
        <taxon>Pseudomonadota</taxon>
        <taxon>Gammaproteobacteria</taxon>
        <taxon>Enterobacterales</taxon>
        <taxon>Enterobacteriaceae</taxon>
        <taxon>Citrobacter</taxon>
    </lineage>
</organism>
<evidence type="ECO:0000313" key="1">
    <source>
        <dbReference type="EMBL" id="SQB25548.1"/>
    </source>
</evidence>
<evidence type="ECO:0000313" key="2">
    <source>
        <dbReference type="Proteomes" id="UP000251584"/>
    </source>
</evidence>
<name>A0A2X2VA84_CITKO</name>